<feature type="domain" description="Glyoxalase/fosfomycin resistance/dioxygenase" evidence="1">
    <location>
        <begin position="6"/>
        <end position="127"/>
    </location>
</feature>
<dbReference type="RefSeq" id="WP_119411517.1">
    <property type="nucleotide sequence ID" value="NZ_CP032869.1"/>
</dbReference>
<dbReference type="Gene3D" id="3.10.180.10">
    <property type="entry name" value="2,3-Dihydroxybiphenyl 1,2-Dioxygenase, domain 1"/>
    <property type="match status" value="1"/>
</dbReference>
<protein>
    <submittedName>
        <fullName evidence="2">Extradiol dioxygenase</fullName>
    </submittedName>
</protein>
<accession>A0A494VW49</accession>
<evidence type="ECO:0000313" key="2">
    <source>
        <dbReference type="EMBL" id="AYL95558.1"/>
    </source>
</evidence>
<evidence type="ECO:0000313" key="3">
    <source>
        <dbReference type="Proteomes" id="UP000270046"/>
    </source>
</evidence>
<reference evidence="2 3" key="1">
    <citation type="submission" date="2018-10" db="EMBL/GenBank/DDBJ databases">
        <title>Genome sequencing of Mucilaginibacter sp. HYN0043.</title>
        <authorList>
            <person name="Kim M."/>
            <person name="Yi H."/>
        </authorList>
    </citation>
    <scope>NUCLEOTIDE SEQUENCE [LARGE SCALE GENOMIC DNA]</scope>
    <source>
        <strain evidence="2 3">HYN0043</strain>
    </source>
</reference>
<dbReference type="AlphaFoldDB" id="A0A494VW49"/>
<dbReference type="Proteomes" id="UP000270046">
    <property type="component" value="Chromosome"/>
</dbReference>
<keyword evidence="3" id="KW-1185">Reference proteome</keyword>
<dbReference type="GO" id="GO:0051213">
    <property type="term" value="F:dioxygenase activity"/>
    <property type="evidence" value="ECO:0007669"/>
    <property type="project" value="UniProtKB-KW"/>
</dbReference>
<gene>
    <name evidence="2" type="ORF">HYN43_009770</name>
</gene>
<dbReference type="SUPFAM" id="SSF54593">
    <property type="entry name" value="Glyoxalase/Bleomycin resistance protein/Dihydroxybiphenyl dioxygenase"/>
    <property type="match status" value="1"/>
</dbReference>
<name>A0A494VW49_9SPHI</name>
<dbReference type="OrthoDB" id="9798430at2"/>
<dbReference type="PANTHER" id="PTHR36503">
    <property type="entry name" value="BLR2520 PROTEIN"/>
    <property type="match status" value="1"/>
</dbReference>
<keyword evidence="2" id="KW-0223">Dioxygenase</keyword>
<dbReference type="InterPro" id="IPR004360">
    <property type="entry name" value="Glyas_Fos-R_dOase_dom"/>
</dbReference>
<evidence type="ECO:0000259" key="1">
    <source>
        <dbReference type="Pfam" id="PF00903"/>
    </source>
</evidence>
<organism evidence="2 3">
    <name type="scientific">Mucilaginibacter celer</name>
    <dbReference type="NCBI Taxonomy" id="2305508"/>
    <lineage>
        <taxon>Bacteria</taxon>
        <taxon>Pseudomonadati</taxon>
        <taxon>Bacteroidota</taxon>
        <taxon>Sphingobacteriia</taxon>
        <taxon>Sphingobacteriales</taxon>
        <taxon>Sphingobacteriaceae</taxon>
        <taxon>Mucilaginibacter</taxon>
    </lineage>
</organism>
<dbReference type="Pfam" id="PF00903">
    <property type="entry name" value="Glyoxalase"/>
    <property type="match status" value="1"/>
</dbReference>
<dbReference type="PANTHER" id="PTHR36503:SF2">
    <property type="entry name" value="BLR2408 PROTEIN"/>
    <property type="match status" value="1"/>
</dbReference>
<sequence>MTKQFWINLPVKDVSVSREFFGKLGFKFNSQFGNGPNSAAMQVGEKNVIVMLFDEPTFKGFVENCGLADTAKGVEVLLSIDAESKEEVDEMVQKAIDAGGKSNHKPHEMQGWMYGSLFTDPDGHSWNVLYMDMSKMPQQ</sequence>
<proteinExistence type="predicted"/>
<keyword evidence="2" id="KW-0560">Oxidoreductase</keyword>
<dbReference type="EMBL" id="CP032869">
    <property type="protein sequence ID" value="AYL95558.1"/>
    <property type="molecule type" value="Genomic_DNA"/>
</dbReference>
<dbReference type="InterPro" id="IPR029068">
    <property type="entry name" value="Glyas_Bleomycin-R_OHBP_Dase"/>
</dbReference>
<dbReference type="KEGG" id="muh:HYN43_009770"/>